<feature type="compositionally biased region" description="Basic and acidic residues" evidence="7">
    <location>
        <begin position="704"/>
        <end position="721"/>
    </location>
</feature>
<dbReference type="GO" id="GO:0030507">
    <property type="term" value="F:spectrin binding"/>
    <property type="evidence" value="ECO:0007669"/>
    <property type="project" value="InterPro"/>
</dbReference>
<feature type="compositionally biased region" description="Polar residues" evidence="7">
    <location>
        <begin position="847"/>
        <end position="859"/>
    </location>
</feature>
<comment type="caution">
    <text evidence="10">The sequence shown here is derived from an EMBL/GenBank/DDBJ whole genome shotgun (WGS) entry which is preliminary data.</text>
</comment>
<dbReference type="InterPro" id="IPR001715">
    <property type="entry name" value="CH_dom"/>
</dbReference>
<evidence type="ECO:0000256" key="5">
    <source>
        <dbReference type="ARBA" id="ARBA00023212"/>
    </source>
</evidence>
<dbReference type="PANTHER" id="PTHR21595:SF0">
    <property type="entry name" value="PATRONIN"/>
    <property type="match status" value="1"/>
</dbReference>
<feature type="compositionally biased region" description="Low complexity" evidence="7">
    <location>
        <begin position="1654"/>
        <end position="1682"/>
    </location>
</feature>
<feature type="compositionally biased region" description="Basic and acidic residues" evidence="7">
    <location>
        <begin position="465"/>
        <end position="487"/>
    </location>
</feature>
<evidence type="ECO:0000256" key="1">
    <source>
        <dbReference type="ARBA" id="ARBA00004245"/>
    </source>
</evidence>
<comment type="similarity">
    <text evidence="6">Belongs to the CAMSAP1 family.</text>
</comment>
<feature type="compositionally biased region" description="Low complexity" evidence="7">
    <location>
        <begin position="1722"/>
        <end position="1733"/>
    </location>
</feature>
<evidence type="ECO:0000256" key="7">
    <source>
        <dbReference type="SAM" id="MobiDB-lite"/>
    </source>
</evidence>
<dbReference type="InterPro" id="IPR031372">
    <property type="entry name" value="CAMSAP_CC1"/>
</dbReference>
<dbReference type="Proteomes" id="UP000597762">
    <property type="component" value="Unassembled WGS sequence"/>
</dbReference>
<feature type="compositionally biased region" description="Basic and acidic residues" evidence="7">
    <location>
        <begin position="943"/>
        <end position="967"/>
    </location>
</feature>
<keyword evidence="4" id="KW-0175">Coiled coil</keyword>
<dbReference type="GO" id="GO:0007026">
    <property type="term" value="P:negative regulation of microtubule depolymerization"/>
    <property type="evidence" value="ECO:0007669"/>
    <property type="project" value="TreeGrafter"/>
</dbReference>
<feature type="compositionally biased region" description="Basic and acidic residues" evidence="7">
    <location>
        <begin position="509"/>
        <end position="518"/>
    </location>
</feature>
<dbReference type="FunFam" id="3.10.20.360:FF:000002">
    <property type="entry name" value="Patronin, isoform M"/>
    <property type="match status" value="1"/>
</dbReference>
<evidence type="ECO:0000259" key="9">
    <source>
        <dbReference type="PROSITE" id="PS51508"/>
    </source>
</evidence>
<dbReference type="Gene3D" id="3.10.20.360">
    <property type="entry name" value="CKK domain"/>
    <property type="match status" value="1"/>
</dbReference>
<evidence type="ECO:0000313" key="10">
    <source>
        <dbReference type="EMBL" id="CAE1313067.1"/>
    </source>
</evidence>
<dbReference type="OrthoDB" id="2125658at2759"/>
<dbReference type="GO" id="GO:0051011">
    <property type="term" value="F:microtubule minus-end binding"/>
    <property type="evidence" value="ECO:0007669"/>
    <property type="project" value="TreeGrafter"/>
</dbReference>
<feature type="domain" description="CKK" evidence="9">
    <location>
        <begin position="1739"/>
        <end position="1873"/>
    </location>
</feature>
<evidence type="ECO:0000256" key="3">
    <source>
        <dbReference type="ARBA" id="ARBA00022701"/>
    </source>
</evidence>
<feature type="compositionally biased region" description="Polar residues" evidence="7">
    <location>
        <begin position="560"/>
        <end position="574"/>
    </location>
</feature>
<feature type="compositionally biased region" description="Polar residues" evidence="7">
    <location>
        <begin position="519"/>
        <end position="550"/>
    </location>
</feature>
<reference evidence="10" key="1">
    <citation type="submission" date="2021-01" db="EMBL/GenBank/DDBJ databases">
        <authorList>
            <person name="Li R."/>
            <person name="Bekaert M."/>
        </authorList>
    </citation>
    <scope>NUCLEOTIDE SEQUENCE</scope>
    <source>
        <strain evidence="10">Farmed</strain>
    </source>
</reference>
<keyword evidence="11" id="KW-1185">Reference proteome</keyword>
<dbReference type="InterPro" id="IPR022613">
    <property type="entry name" value="CH_CAMSAP_2"/>
</dbReference>
<feature type="compositionally biased region" description="Pro residues" evidence="7">
    <location>
        <begin position="1325"/>
        <end position="1350"/>
    </location>
</feature>
<evidence type="ECO:0000256" key="4">
    <source>
        <dbReference type="ARBA" id="ARBA00023054"/>
    </source>
</evidence>
<dbReference type="GO" id="GO:0031122">
    <property type="term" value="P:cytoplasmic microtubule organization"/>
    <property type="evidence" value="ECO:0007669"/>
    <property type="project" value="TreeGrafter"/>
</dbReference>
<feature type="compositionally biased region" description="Acidic residues" evidence="7">
    <location>
        <begin position="1416"/>
        <end position="1428"/>
    </location>
</feature>
<dbReference type="GO" id="GO:0005516">
    <property type="term" value="F:calmodulin binding"/>
    <property type="evidence" value="ECO:0007669"/>
    <property type="project" value="InterPro"/>
</dbReference>
<feature type="compositionally biased region" description="Basic and acidic residues" evidence="7">
    <location>
        <begin position="1600"/>
        <end position="1611"/>
    </location>
</feature>
<gene>
    <name evidence="10" type="ORF">SPHA_64251</name>
</gene>
<feature type="compositionally biased region" description="Basic and acidic residues" evidence="7">
    <location>
        <begin position="993"/>
        <end position="1022"/>
    </location>
</feature>
<dbReference type="InterPro" id="IPR058042">
    <property type="entry name" value="CAMSAP_N"/>
</dbReference>
<dbReference type="Pfam" id="PF25532">
    <property type="entry name" value="CH_CAMSAP2_N"/>
    <property type="match status" value="1"/>
</dbReference>
<feature type="compositionally biased region" description="Low complexity" evidence="7">
    <location>
        <begin position="742"/>
        <end position="757"/>
    </location>
</feature>
<evidence type="ECO:0000256" key="6">
    <source>
        <dbReference type="PROSITE-ProRule" id="PRU00841"/>
    </source>
</evidence>
<dbReference type="Pfam" id="PF11971">
    <property type="entry name" value="CAMSAP_CH"/>
    <property type="match status" value="1"/>
</dbReference>
<dbReference type="EMBL" id="CAHIKZ030004626">
    <property type="protein sequence ID" value="CAE1313067.1"/>
    <property type="molecule type" value="Genomic_DNA"/>
</dbReference>
<dbReference type="PROSITE" id="PS50021">
    <property type="entry name" value="CH"/>
    <property type="match status" value="1"/>
</dbReference>
<feature type="region of interest" description="Disordered" evidence="7">
    <location>
        <begin position="1262"/>
        <end position="1733"/>
    </location>
</feature>
<feature type="region of interest" description="Disordered" evidence="7">
    <location>
        <begin position="989"/>
        <end position="1030"/>
    </location>
</feature>
<keyword evidence="2" id="KW-0963">Cytoplasm</keyword>
<feature type="region of interest" description="Disordered" evidence="7">
    <location>
        <begin position="560"/>
        <end position="579"/>
    </location>
</feature>
<evidence type="ECO:0000259" key="8">
    <source>
        <dbReference type="PROSITE" id="PS50021"/>
    </source>
</evidence>
<feature type="region of interest" description="Disordered" evidence="7">
    <location>
        <begin position="833"/>
        <end position="862"/>
    </location>
</feature>
<dbReference type="InterPro" id="IPR038209">
    <property type="entry name" value="CKK_dom_sf"/>
</dbReference>
<keyword evidence="5" id="KW-0206">Cytoskeleton</keyword>
<dbReference type="InterPro" id="IPR014797">
    <property type="entry name" value="CKK_CAMSAP"/>
</dbReference>
<name>A0A812E249_ACAPH</name>
<dbReference type="Pfam" id="PF17095">
    <property type="entry name" value="CAMSAP_CC1"/>
    <property type="match status" value="1"/>
</dbReference>
<feature type="compositionally biased region" description="Polar residues" evidence="7">
    <location>
        <begin position="1282"/>
        <end position="1307"/>
    </location>
</feature>
<comment type="subcellular location">
    <subcellularLocation>
        <location evidence="1">Cytoplasm</location>
        <location evidence="1">Cytoskeleton</location>
    </subcellularLocation>
</comment>
<feature type="compositionally biased region" description="Pro residues" evidence="7">
    <location>
        <begin position="1368"/>
        <end position="1395"/>
    </location>
</feature>
<dbReference type="PROSITE" id="PS51508">
    <property type="entry name" value="CKK"/>
    <property type="match status" value="1"/>
</dbReference>
<sequence length="1873" mass="210021">MEAGDTESSAVEDSDVIEIIPSEDYDIGKAKLRLSLLWLLHRSYEDQIPREFQDPFYENSDGVCLLKPQLVLKLASGEIYFLAYSNLFPEVGSLHNFSTLIQTLSRRGIYVTDYDGHAVTESTLLQTAPFKVKSHLSLMDALMKCYTHKLVSIEKVVQAVRSLVNFDTCKELPNSVENALLFWVNKICLYVQDFLRKEYRSQHDEPKSDPLGRTVPSIPLLSSLRDIGEGCALAVLISFYCPDQLRLQDIVLKSSISIADSLFNLRLIRNFCSRHMFSSKCFHFTYEDLLYSDDLIFPNIYVYLADLFNKFENNKYTKSKGAPPEVKNETYDLSVDRMSASQPVSKVPISNATKKSFQNFEYTAISQEPFSPVSTPPPRQPLLQKRYQQNIADRDGTENLQYSVSGESQKVKVRPAWQESSDLLRHSGDGDTSVANYNHRGSEVDHWAVPQSSTPEPLMPARLKPAKEKSSNHSKSVERGDQMEGSKPRRSSINVRQSHDEGFVQNPLGDHDVSREESSLQQLFKRNSLTSEQSSTFPRSRHSSGASNPEDSQRPFVIGQSFTLPDRPSTSNSARLEGLPVVQSGNSDEIELRRCVSREGSIASNRSSGDFSDHESQKIHRDHKAKETKESKDSFILSDQVESGDFNQVTKPLIISHPIEEEILDKTKTTNFAQIKKMRDMSGPLTSLVYMQRGQELDSPNKLSPKDSFHKKDDEKSDKKTGFAPHQTTWQQQRRPGSTVISVSQESSPENQSQSVSDQMNIRMKLEERRKQIEQKKHELERHQTKIRQQVGKEALLHVVASQNTLDKNGQIPPGIPPNIRRYIRQANGSMVGGGRVGESVPEEDSSSIIDTQRSSQKPFSREEIQRTIENARKKWLNEADAVKKNEPYEADTNECSIPRSSESPVVEPIRQAPLHHEPVPVKPEPVSIRQEPVHQELGPVRPEPRYHESVRREPVPIRQEPHREPVPMRQEPIQQEAAVIRPQPVVAVQPGFREDHSRSHVSPERRDHRRDRSSSGEREENYGNYNSSLDRLNRSLTDLQGEIMKLSLQQQQIKSQGLEKTHPKQIGMVPSVSAAGVVHNQHGELLSQYHKVPYSSAPGGHMAGGPEKTSPYIALGQYPSHMDAGQFTTGCMMQQPGYATPPPLPPTFQPPTSYQPQYQQANPYQPTYPGQQFVLHSPTPPAQPYISPVISPYPTHTPHSVGPHQHLPNTFTTSIGQPIPTATPFSGLPGHPKPDIAGIHPSMANAVITSTAGGILSLHGTHARTQEEPIPSGYAPHPHAVSSSGYVPYSSTNNNITGETEWQSPIGSPRNRGIRPTHMESPSSSPPRQPPPHSSPPRQPPPHGSPPRQPLLHGSPPRQPLLHGSPPRQPTPHGSPPRQPPPHGSPPRQPPPHTSPQHQPSKLISATKPHVIEEAVPESDDSTEIADEQTTATGNEGFFVSFGNEPPRRPKPKLMPKREKKEEKKEEEKKPTPSVTKEEHALTPRKQLSPVKFDPALYIPSDDVPAAPPVGFVVQEPEEEIPDDQITVRKNRMLKLQQKRREEQERRRQEKEEALSKKREQEQLKKEEIERRKANEKARREFILQQYKERKRKEEDEEKNGPSDRYERPSRPHKPRPKSMIVRSSKPPEACDDEVGSIHSTSSQEDLAGRGFSSPTSSSSNLSMNLLANQGNSSRSGFGRRPPSPVMMNLFTHQTFTGRTGFGRRPPSPDLYRFGRKSGKSTESSSDAGSTAGSDYTGPKLFVKPSSKSNRHIIINAISHCCLAGSVNTDLKNKVLEEIAKSDAKHFVILFRDAGCAFRSLYAYYPEREEAVKIHGIGPKLVTSKNIEKYYKYNSGGKSFSEVTSTKHLSVSIDAVVINGNLWKNSKSISRR</sequence>
<dbReference type="InterPro" id="IPR011033">
    <property type="entry name" value="PRC_barrel-like_sf"/>
</dbReference>
<dbReference type="SMART" id="SM01051">
    <property type="entry name" value="CAMSAP_CKK"/>
    <property type="match status" value="1"/>
</dbReference>
<feature type="region of interest" description="Disordered" evidence="7">
    <location>
        <begin position="423"/>
        <end position="555"/>
    </location>
</feature>
<comment type="domain">
    <text evidence="6">The CKK domain binds microtubules.</text>
</comment>
<proteinExistence type="inferred from homology"/>
<feature type="domain" description="Calponin-homology (CH)" evidence="8">
    <location>
        <begin position="174"/>
        <end position="312"/>
    </location>
</feature>
<accession>A0A812E249</accession>
<organism evidence="10 11">
    <name type="scientific">Acanthosepion pharaonis</name>
    <name type="common">Pharaoh cuttlefish</name>
    <name type="synonym">Sepia pharaonis</name>
    <dbReference type="NCBI Taxonomy" id="158019"/>
    <lineage>
        <taxon>Eukaryota</taxon>
        <taxon>Metazoa</taxon>
        <taxon>Spiralia</taxon>
        <taxon>Lophotrochozoa</taxon>
        <taxon>Mollusca</taxon>
        <taxon>Cephalopoda</taxon>
        <taxon>Coleoidea</taxon>
        <taxon>Decapodiformes</taxon>
        <taxon>Sepiida</taxon>
        <taxon>Sepiina</taxon>
        <taxon>Sepiidae</taxon>
        <taxon>Acanthosepion</taxon>
    </lineage>
</organism>
<dbReference type="PANTHER" id="PTHR21595">
    <property type="entry name" value="PATRONIN"/>
    <property type="match status" value="1"/>
</dbReference>
<feature type="compositionally biased region" description="Basic and acidic residues" evidence="7">
    <location>
        <begin position="611"/>
        <end position="633"/>
    </location>
</feature>
<dbReference type="SUPFAM" id="SSF50346">
    <property type="entry name" value="PRC-barrel domain"/>
    <property type="match status" value="1"/>
</dbReference>
<dbReference type="InterPro" id="IPR032940">
    <property type="entry name" value="CAMSAP"/>
</dbReference>
<dbReference type="GO" id="GO:0036449">
    <property type="term" value="C:microtubule minus-end"/>
    <property type="evidence" value="ECO:0007669"/>
    <property type="project" value="TreeGrafter"/>
</dbReference>
<dbReference type="Pfam" id="PF08683">
    <property type="entry name" value="CAMSAP_CKK"/>
    <property type="match status" value="1"/>
</dbReference>
<feature type="region of interest" description="Disordered" evidence="7">
    <location>
        <begin position="601"/>
        <end position="633"/>
    </location>
</feature>
<feature type="compositionally biased region" description="Basic and acidic residues" evidence="7">
    <location>
        <begin position="1457"/>
        <end position="1483"/>
    </location>
</feature>
<feature type="region of interest" description="Disordered" evidence="7">
    <location>
        <begin position="936"/>
        <end position="970"/>
    </location>
</feature>
<keyword evidence="3 6" id="KW-0493">Microtubule</keyword>
<dbReference type="GO" id="GO:0031175">
    <property type="term" value="P:neuron projection development"/>
    <property type="evidence" value="ECO:0007669"/>
    <property type="project" value="InterPro"/>
</dbReference>
<evidence type="ECO:0000313" key="11">
    <source>
        <dbReference type="Proteomes" id="UP000597762"/>
    </source>
</evidence>
<protein>
    <submittedName>
        <fullName evidence="10">CAMSAP</fullName>
    </submittedName>
</protein>
<feature type="compositionally biased region" description="Polar residues" evidence="7">
    <location>
        <begin position="726"/>
        <end position="741"/>
    </location>
</feature>
<feature type="compositionally biased region" description="Basic and acidic residues" evidence="7">
    <location>
        <begin position="1540"/>
        <end position="1583"/>
    </location>
</feature>
<feature type="region of interest" description="Disordered" evidence="7">
    <location>
        <begin position="696"/>
        <end position="759"/>
    </location>
</feature>
<evidence type="ECO:0000256" key="2">
    <source>
        <dbReference type="ARBA" id="ARBA00022490"/>
    </source>
</evidence>